<protein>
    <submittedName>
        <fullName evidence="1">Uncharacterized protein</fullName>
    </submittedName>
</protein>
<evidence type="ECO:0000313" key="2">
    <source>
        <dbReference type="Proteomes" id="UP000245711"/>
    </source>
</evidence>
<evidence type="ECO:0000313" key="1">
    <source>
        <dbReference type="EMBL" id="AWK74326.1"/>
    </source>
</evidence>
<dbReference type="EMBL" id="CP021354">
    <property type="protein sequence ID" value="AWK74326.1"/>
    <property type="molecule type" value="Genomic_DNA"/>
</dbReference>
<dbReference type="AlphaFoldDB" id="A0A2S2C0A8"/>
<reference evidence="1 2" key="1">
    <citation type="submission" date="2017-05" db="EMBL/GenBank/DDBJ databases">
        <title>Isolation of Rhodococcus sp. S2-17 biodegrading of BP-3.</title>
        <authorList>
            <person name="Lee Y."/>
            <person name="Kim K.H."/>
            <person name="Chun B.H."/>
            <person name="Jung H.S."/>
            <person name="Jeon C.O."/>
        </authorList>
    </citation>
    <scope>NUCLEOTIDE SEQUENCE [LARGE SCALE GENOMIC DNA]</scope>
    <source>
        <strain evidence="1 2">S2-17</strain>
    </source>
</reference>
<organism evidence="1 2">
    <name type="scientific">Rhodococcus oxybenzonivorans</name>
    <dbReference type="NCBI Taxonomy" id="1990687"/>
    <lineage>
        <taxon>Bacteria</taxon>
        <taxon>Bacillati</taxon>
        <taxon>Actinomycetota</taxon>
        <taxon>Actinomycetes</taxon>
        <taxon>Mycobacteriales</taxon>
        <taxon>Nocardiaceae</taxon>
        <taxon>Rhodococcus</taxon>
    </lineage>
</organism>
<accession>A0A2S2C0A8</accession>
<gene>
    <name evidence="1" type="ORF">CBI38_24980</name>
</gene>
<sequence length="76" mass="8280">MFEAIHPRRLIDDDVSRIGESYSLAMACLSIHDLAHSGPTSAFRVQSVSSRMIRTARARSEWVGEKAATVLGIGGH</sequence>
<dbReference type="Proteomes" id="UP000245711">
    <property type="component" value="Chromosome"/>
</dbReference>
<dbReference type="KEGG" id="roz:CBI38_24980"/>
<proteinExistence type="predicted"/>
<name>A0A2S2C0A8_9NOCA</name>
<keyword evidence="2" id="KW-1185">Reference proteome</keyword>